<feature type="chain" id="PRO_5003018038" evidence="6">
    <location>
        <begin position="30"/>
        <end position="550"/>
    </location>
</feature>
<dbReference type="GO" id="GO:0005975">
    <property type="term" value="P:carbohydrate metabolic process"/>
    <property type="evidence" value="ECO:0007669"/>
    <property type="project" value="UniProtKB-ARBA"/>
</dbReference>
<keyword evidence="2" id="KW-0964">Secreted</keyword>
<keyword evidence="4" id="KW-0572">Peptidoglycan-anchor</keyword>
<feature type="domain" description="Gram-positive cocci surface proteins LPxTG" evidence="7">
    <location>
        <begin position="513"/>
        <end position="550"/>
    </location>
</feature>
<dbReference type="InterPro" id="IPR048052">
    <property type="entry name" value="FM1-like"/>
</dbReference>
<keyword evidence="5" id="KW-1133">Transmembrane helix</keyword>
<dbReference type="PROSITE" id="PS50847">
    <property type="entry name" value="GRAM_POS_ANCHORING"/>
    <property type="match status" value="1"/>
</dbReference>
<organism evidence="8 9">
    <name type="scientific">Slackia exigua (strain ATCC 700122 / DSM 15923 / CIP 105133 / JCM 11022 / KCTC 5966 / S-7)</name>
    <dbReference type="NCBI Taxonomy" id="649764"/>
    <lineage>
        <taxon>Bacteria</taxon>
        <taxon>Bacillati</taxon>
        <taxon>Actinomycetota</taxon>
        <taxon>Coriobacteriia</taxon>
        <taxon>Eggerthellales</taxon>
        <taxon>Eggerthellaceae</taxon>
        <taxon>Slackia</taxon>
    </lineage>
</organism>
<reference evidence="8" key="1">
    <citation type="submission" date="2009-10" db="EMBL/GenBank/DDBJ databases">
        <authorList>
            <person name="Weinstock G."/>
            <person name="Sodergren E."/>
            <person name="Clifton S."/>
            <person name="Fulton L."/>
            <person name="Fulton B."/>
            <person name="Courtney L."/>
            <person name="Fronick C."/>
            <person name="Harrison M."/>
            <person name="Strong C."/>
            <person name="Farmer C."/>
            <person name="Delahaunty K."/>
            <person name="Markovic C."/>
            <person name="Hall O."/>
            <person name="Minx P."/>
            <person name="Tomlinson C."/>
            <person name="Mitreva M."/>
            <person name="Nelson J."/>
            <person name="Hou S."/>
            <person name="Wollam A."/>
            <person name="Pepin K.H."/>
            <person name="Johnson M."/>
            <person name="Bhonagiri V."/>
            <person name="Nash W.E."/>
            <person name="Warren W."/>
            <person name="Chinwalla A."/>
            <person name="Mardis E.R."/>
            <person name="Wilson R.K."/>
        </authorList>
    </citation>
    <scope>NUCLEOTIDE SEQUENCE [LARGE SCALE GENOMIC DNA]</scope>
    <source>
        <strain evidence="8">ATCC 700122</strain>
    </source>
</reference>
<keyword evidence="3 6" id="KW-0732">Signal</keyword>
<dbReference type="Gene3D" id="2.60.40.10">
    <property type="entry name" value="Immunoglobulins"/>
    <property type="match status" value="2"/>
</dbReference>
<evidence type="ECO:0000259" key="7">
    <source>
        <dbReference type="PROSITE" id="PS50847"/>
    </source>
</evidence>
<dbReference type="OrthoDB" id="2199792at2"/>
<accession>D0WH63</accession>
<dbReference type="InterPro" id="IPR019931">
    <property type="entry name" value="LPXTG_anchor"/>
</dbReference>
<dbReference type="Gene3D" id="2.60.40.740">
    <property type="match status" value="1"/>
</dbReference>
<evidence type="ECO:0000256" key="2">
    <source>
        <dbReference type="ARBA" id="ARBA00022525"/>
    </source>
</evidence>
<dbReference type="GeneID" id="85007629"/>
<dbReference type="Pfam" id="PF00746">
    <property type="entry name" value="Gram_pos_anchor"/>
    <property type="match status" value="1"/>
</dbReference>
<comment type="caution">
    <text evidence="8">The sequence shown here is derived from an EMBL/GenBank/DDBJ whole genome shotgun (WGS) entry which is preliminary data.</text>
</comment>
<dbReference type="InterPro" id="IPR026466">
    <property type="entry name" value="Fim_isopep_form_D2_dom"/>
</dbReference>
<dbReference type="EMBL" id="ACUX02000007">
    <property type="protein sequence ID" value="EEZ61028.1"/>
    <property type="molecule type" value="Genomic_DNA"/>
</dbReference>
<dbReference type="AlphaFoldDB" id="D0WH63"/>
<dbReference type="HOGENOM" id="CLU_029024_2_0_11"/>
<keyword evidence="9" id="KW-1185">Reference proteome</keyword>
<sequence length="550" mass="57941">MTSIIKKGAAALLLAVALAVGMVPLSAWAVDSLPPDQGTMTIHKWLMSDTSKALDPNDGSALTPAQIQQLIDAGAKPLDNIKFDVYKISAVNNQTLGFNGALPGAAPYTLINGNTQMKDADGNTYDVTFVKTLTTGSDGTTPKTTFDKGYYLVVEQGGDPRVTSPAAPFVCPVPMTSADGKSWITDVHAYPKNESSSADKAESKVTTTKNAETGKAVSVGDTVTYTITPSVPSDIWSDVPTENAVIAYSVNDVMDPALDFVDGSVKVEGSATKVAAGSGTTIPAAGNYTVTYNAGTRTLTVEFTADGRKLLFDNGYKFVNITFDATVNDKLASSATLTADNEATVKFINRFGEEKTTNTPKTTIHSGKIKIDKADAKNKNTKLAGAKFKLATSEANAKAGRFLRKAADGKILDYGAAGYDAATDWEETTDSAGSAAFAGVADYTSSITWNPATASYEEGAKTYLSYWLVETQAPNNYNLLSDPVKVSFTEDNSTVATTYTVTQSIFNTTDFTLPKTGGIGTILFTVGGIVLVGAAVAIILTSRKKKVVKK</sequence>
<proteinExistence type="predicted"/>
<dbReference type="STRING" id="649764.HMPREF0762_01096"/>
<dbReference type="InterPro" id="IPR032364">
    <property type="entry name" value="GramPos_pilinD1_N"/>
</dbReference>
<evidence type="ECO:0000256" key="1">
    <source>
        <dbReference type="ARBA" id="ARBA00022512"/>
    </source>
</evidence>
<evidence type="ECO:0000313" key="8">
    <source>
        <dbReference type="EMBL" id="EEZ61028.1"/>
    </source>
</evidence>
<protein>
    <submittedName>
        <fullName evidence="8">LPXTG-motif cell wall anchor domain protein</fullName>
    </submittedName>
</protein>
<feature type="transmembrane region" description="Helical" evidence="5">
    <location>
        <begin position="517"/>
        <end position="540"/>
    </location>
</feature>
<dbReference type="NCBIfam" id="TIGR01167">
    <property type="entry name" value="LPXTG_anchor"/>
    <property type="match status" value="1"/>
</dbReference>
<evidence type="ECO:0000256" key="6">
    <source>
        <dbReference type="SAM" id="SignalP"/>
    </source>
</evidence>
<keyword evidence="1" id="KW-0134">Cell wall</keyword>
<evidence type="ECO:0000256" key="4">
    <source>
        <dbReference type="ARBA" id="ARBA00023088"/>
    </source>
</evidence>
<dbReference type="RefSeq" id="WP_006362352.1">
    <property type="nucleotide sequence ID" value="NZ_GG700630.1"/>
</dbReference>
<dbReference type="NCBIfam" id="NF033902">
    <property type="entry name" value="iso_D2_wall_anc"/>
    <property type="match status" value="1"/>
</dbReference>
<dbReference type="NCBIfam" id="TIGR04226">
    <property type="entry name" value="RrgB_K2N_iso_D2"/>
    <property type="match status" value="1"/>
</dbReference>
<keyword evidence="5" id="KW-0472">Membrane</keyword>
<evidence type="ECO:0000256" key="3">
    <source>
        <dbReference type="ARBA" id="ARBA00022729"/>
    </source>
</evidence>
<gene>
    <name evidence="8" type="ORF">HMPREF0762_01096</name>
</gene>
<evidence type="ECO:0000313" key="9">
    <source>
        <dbReference type="Proteomes" id="UP000006001"/>
    </source>
</evidence>
<dbReference type="Pfam" id="PF16555">
    <property type="entry name" value="GramPos_pilinD1"/>
    <property type="match status" value="1"/>
</dbReference>
<feature type="signal peptide" evidence="6">
    <location>
        <begin position="1"/>
        <end position="29"/>
    </location>
</feature>
<keyword evidence="5" id="KW-0812">Transmembrane</keyword>
<dbReference type="Proteomes" id="UP000006001">
    <property type="component" value="Unassembled WGS sequence"/>
</dbReference>
<evidence type="ECO:0000256" key="5">
    <source>
        <dbReference type="SAM" id="Phobius"/>
    </source>
</evidence>
<name>D0WH63_SLAES</name>
<dbReference type="InterPro" id="IPR013783">
    <property type="entry name" value="Ig-like_fold"/>
</dbReference>
<dbReference type="eggNOG" id="COG4932">
    <property type="taxonomic scope" value="Bacteria"/>
</dbReference>